<feature type="region of interest" description="Disordered" evidence="1">
    <location>
        <begin position="47"/>
        <end position="74"/>
    </location>
</feature>
<evidence type="ECO:0000256" key="1">
    <source>
        <dbReference type="SAM" id="MobiDB-lite"/>
    </source>
</evidence>
<evidence type="ECO:0000313" key="3">
    <source>
        <dbReference type="Proteomes" id="UP001418444"/>
    </source>
</evidence>
<comment type="caution">
    <text evidence="2">The sequence shown here is derived from an EMBL/GenBank/DDBJ whole genome shotgun (WGS) entry which is preliminary data.</text>
</comment>
<gene>
    <name evidence="2" type="ORF">GCM10022231_19690</name>
</gene>
<evidence type="ECO:0000313" key="2">
    <source>
        <dbReference type="EMBL" id="GAA3959923.1"/>
    </source>
</evidence>
<protein>
    <submittedName>
        <fullName evidence="2">Uncharacterized protein</fullName>
    </submittedName>
</protein>
<proteinExistence type="predicted"/>
<reference evidence="3" key="1">
    <citation type="journal article" date="2019" name="Int. J. Syst. Evol. Microbiol.">
        <title>The Global Catalogue of Microorganisms (GCM) 10K type strain sequencing project: providing services to taxonomists for standard genome sequencing and annotation.</title>
        <authorList>
            <consortium name="The Broad Institute Genomics Platform"/>
            <consortium name="The Broad Institute Genome Sequencing Center for Infectious Disease"/>
            <person name="Wu L."/>
            <person name="Ma J."/>
        </authorList>
    </citation>
    <scope>NUCLEOTIDE SEQUENCE [LARGE SCALE GENOMIC DNA]</scope>
    <source>
        <strain evidence="3">JCM 16923</strain>
    </source>
</reference>
<organism evidence="2 3">
    <name type="scientific">Gordonia caeni</name>
    <dbReference type="NCBI Taxonomy" id="1007097"/>
    <lineage>
        <taxon>Bacteria</taxon>
        <taxon>Bacillati</taxon>
        <taxon>Actinomycetota</taxon>
        <taxon>Actinomycetes</taxon>
        <taxon>Mycobacteriales</taxon>
        <taxon>Gordoniaceae</taxon>
        <taxon>Gordonia</taxon>
    </lineage>
</organism>
<accession>A0ABP7P599</accession>
<dbReference type="EMBL" id="BAAAZW010000005">
    <property type="protein sequence ID" value="GAA3959923.1"/>
    <property type="molecule type" value="Genomic_DNA"/>
</dbReference>
<feature type="compositionally biased region" description="Basic and acidic residues" evidence="1">
    <location>
        <begin position="47"/>
        <end position="66"/>
    </location>
</feature>
<dbReference type="Proteomes" id="UP001418444">
    <property type="component" value="Unassembled WGS sequence"/>
</dbReference>
<name>A0ABP7P599_9ACTN</name>
<sequence length="74" mass="7283">MGLAAAAVIQSVVHGAGAAVAGPVPVTAGATGTNIAVASTASVRSLDLRPHDPARMDRKVLADTGRRAPLGQSQ</sequence>
<keyword evidence="3" id="KW-1185">Reference proteome</keyword>